<protein>
    <submittedName>
        <fullName evidence="1">Uncharacterized protein</fullName>
    </submittedName>
</protein>
<accession>A0A381R8Y0</accession>
<gene>
    <name evidence="1" type="ORF">METZ01_LOCUS40143</name>
</gene>
<reference evidence="1" key="1">
    <citation type="submission" date="2018-05" db="EMBL/GenBank/DDBJ databases">
        <authorList>
            <person name="Lanie J.A."/>
            <person name="Ng W.-L."/>
            <person name="Kazmierczak K.M."/>
            <person name="Andrzejewski T.M."/>
            <person name="Davidsen T.M."/>
            <person name="Wayne K.J."/>
            <person name="Tettelin H."/>
            <person name="Glass J.I."/>
            <person name="Rusch D."/>
            <person name="Podicherti R."/>
            <person name="Tsui H.-C.T."/>
            <person name="Winkler M.E."/>
        </authorList>
    </citation>
    <scope>NUCLEOTIDE SEQUENCE</scope>
</reference>
<evidence type="ECO:0000313" key="1">
    <source>
        <dbReference type="EMBL" id="SUZ87289.1"/>
    </source>
</evidence>
<sequence length="107" mass="11995">MYRSSCRDNSFLSSFIIAGMCNREKVIKIAIATGIDFTTQQNPNNVKKLKKYNGFLTIEYGPSLIRVFVLNPSTYKDAHNLPKPPMITRANPTKLNANDCISVIGRV</sequence>
<name>A0A381R8Y0_9ZZZZ</name>
<proteinExistence type="predicted"/>
<organism evidence="1">
    <name type="scientific">marine metagenome</name>
    <dbReference type="NCBI Taxonomy" id="408172"/>
    <lineage>
        <taxon>unclassified sequences</taxon>
        <taxon>metagenomes</taxon>
        <taxon>ecological metagenomes</taxon>
    </lineage>
</organism>
<dbReference type="AlphaFoldDB" id="A0A381R8Y0"/>
<dbReference type="EMBL" id="UINC01001716">
    <property type="protein sequence ID" value="SUZ87289.1"/>
    <property type="molecule type" value="Genomic_DNA"/>
</dbReference>